<reference evidence="1" key="2">
    <citation type="submission" date="2020-06" db="EMBL/GenBank/DDBJ databases">
        <title>Helianthus annuus Genome sequencing and assembly Release 2.</title>
        <authorList>
            <person name="Gouzy J."/>
            <person name="Langlade N."/>
            <person name="Munos S."/>
        </authorList>
    </citation>
    <scope>NUCLEOTIDE SEQUENCE</scope>
    <source>
        <tissue evidence="1">Leaves</tissue>
    </source>
</reference>
<evidence type="ECO:0000313" key="1">
    <source>
        <dbReference type="EMBL" id="KAF5779026.1"/>
    </source>
</evidence>
<dbReference type="EMBL" id="MNCJ02000327">
    <property type="protein sequence ID" value="KAF5779026.1"/>
    <property type="molecule type" value="Genomic_DNA"/>
</dbReference>
<accession>A0A9K3HIL5</accession>
<gene>
    <name evidence="1" type="ORF">HanXRQr2_Chr12g0554481</name>
</gene>
<organism evidence="1 2">
    <name type="scientific">Helianthus annuus</name>
    <name type="common">Common sunflower</name>
    <dbReference type="NCBI Taxonomy" id="4232"/>
    <lineage>
        <taxon>Eukaryota</taxon>
        <taxon>Viridiplantae</taxon>
        <taxon>Streptophyta</taxon>
        <taxon>Embryophyta</taxon>
        <taxon>Tracheophyta</taxon>
        <taxon>Spermatophyta</taxon>
        <taxon>Magnoliopsida</taxon>
        <taxon>eudicotyledons</taxon>
        <taxon>Gunneridae</taxon>
        <taxon>Pentapetalae</taxon>
        <taxon>asterids</taxon>
        <taxon>campanulids</taxon>
        <taxon>Asterales</taxon>
        <taxon>Asteraceae</taxon>
        <taxon>Asteroideae</taxon>
        <taxon>Heliantheae alliance</taxon>
        <taxon>Heliantheae</taxon>
        <taxon>Helianthus</taxon>
    </lineage>
</organism>
<name>A0A9K3HIL5_HELAN</name>
<keyword evidence="2" id="KW-1185">Reference proteome</keyword>
<reference evidence="1" key="1">
    <citation type="journal article" date="2017" name="Nature">
        <title>The sunflower genome provides insights into oil metabolism, flowering and Asterid evolution.</title>
        <authorList>
            <person name="Badouin H."/>
            <person name="Gouzy J."/>
            <person name="Grassa C.J."/>
            <person name="Murat F."/>
            <person name="Staton S.E."/>
            <person name="Cottret L."/>
            <person name="Lelandais-Briere C."/>
            <person name="Owens G.L."/>
            <person name="Carrere S."/>
            <person name="Mayjonade B."/>
            <person name="Legrand L."/>
            <person name="Gill N."/>
            <person name="Kane N.C."/>
            <person name="Bowers J.E."/>
            <person name="Hubner S."/>
            <person name="Bellec A."/>
            <person name="Berard A."/>
            <person name="Berges H."/>
            <person name="Blanchet N."/>
            <person name="Boniface M.C."/>
            <person name="Brunel D."/>
            <person name="Catrice O."/>
            <person name="Chaidir N."/>
            <person name="Claudel C."/>
            <person name="Donnadieu C."/>
            <person name="Faraut T."/>
            <person name="Fievet G."/>
            <person name="Helmstetter N."/>
            <person name="King M."/>
            <person name="Knapp S.J."/>
            <person name="Lai Z."/>
            <person name="Le Paslier M.C."/>
            <person name="Lippi Y."/>
            <person name="Lorenzon L."/>
            <person name="Mandel J.R."/>
            <person name="Marage G."/>
            <person name="Marchand G."/>
            <person name="Marquand E."/>
            <person name="Bret-Mestries E."/>
            <person name="Morien E."/>
            <person name="Nambeesan S."/>
            <person name="Nguyen T."/>
            <person name="Pegot-Espagnet P."/>
            <person name="Pouilly N."/>
            <person name="Raftis F."/>
            <person name="Sallet E."/>
            <person name="Schiex T."/>
            <person name="Thomas J."/>
            <person name="Vandecasteele C."/>
            <person name="Vares D."/>
            <person name="Vear F."/>
            <person name="Vautrin S."/>
            <person name="Crespi M."/>
            <person name="Mangin B."/>
            <person name="Burke J.M."/>
            <person name="Salse J."/>
            <person name="Munos S."/>
            <person name="Vincourt P."/>
            <person name="Rieseberg L.H."/>
            <person name="Langlade N.B."/>
        </authorList>
    </citation>
    <scope>NUCLEOTIDE SEQUENCE</scope>
    <source>
        <tissue evidence="1">Leaves</tissue>
    </source>
</reference>
<dbReference type="AlphaFoldDB" id="A0A9K3HIL5"/>
<proteinExistence type="predicted"/>
<dbReference type="Gramene" id="mRNA:HanXRQr2_Chr12g0554481">
    <property type="protein sequence ID" value="CDS:HanXRQr2_Chr12g0554481.1"/>
    <property type="gene ID" value="HanXRQr2_Chr12g0554481"/>
</dbReference>
<sequence>MKCNCQSQEGWNHQRSLRSEMKRFLDYIGSWIVSTTFKRDRSTSKSGCFTRRGIETKQWKI</sequence>
<evidence type="ECO:0000313" key="2">
    <source>
        <dbReference type="Proteomes" id="UP000215914"/>
    </source>
</evidence>
<protein>
    <submittedName>
        <fullName evidence="1">Uncharacterized protein</fullName>
    </submittedName>
</protein>
<dbReference type="Proteomes" id="UP000215914">
    <property type="component" value="Unassembled WGS sequence"/>
</dbReference>
<comment type="caution">
    <text evidence="1">The sequence shown here is derived from an EMBL/GenBank/DDBJ whole genome shotgun (WGS) entry which is preliminary data.</text>
</comment>